<name>A0AAN6UKD8_9PEZI</name>
<reference evidence="2" key="1">
    <citation type="journal article" date="2023" name="Mol. Phylogenet. Evol.">
        <title>Genome-scale phylogeny and comparative genomics of the fungal order Sordariales.</title>
        <authorList>
            <person name="Hensen N."/>
            <person name="Bonometti L."/>
            <person name="Westerberg I."/>
            <person name="Brannstrom I.O."/>
            <person name="Guillou S."/>
            <person name="Cros-Aarteil S."/>
            <person name="Calhoun S."/>
            <person name="Haridas S."/>
            <person name="Kuo A."/>
            <person name="Mondo S."/>
            <person name="Pangilinan J."/>
            <person name="Riley R."/>
            <person name="LaButti K."/>
            <person name="Andreopoulos B."/>
            <person name="Lipzen A."/>
            <person name="Chen C."/>
            <person name="Yan M."/>
            <person name="Daum C."/>
            <person name="Ng V."/>
            <person name="Clum A."/>
            <person name="Steindorff A."/>
            <person name="Ohm R.A."/>
            <person name="Martin F."/>
            <person name="Silar P."/>
            <person name="Natvig D.O."/>
            <person name="Lalanne C."/>
            <person name="Gautier V."/>
            <person name="Ament-Velasquez S.L."/>
            <person name="Kruys A."/>
            <person name="Hutchinson M.I."/>
            <person name="Powell A.J."/>
            <person name="Barry K."/>
            <person name="Miller A.N."/>
            <person name="Grigoriev I.V."/>
            <person name="Debuchy R."/>
            <person name="Gladieux P."/>
            <person name="Hiltunen Thoren M."/>
            <person name="Johannesson H."/>
        </authorList>
    </citation>
    <scope>NUCLEOTIDE SEQUENCE</scope>
    <source>
        <strain evidence="2">CBS 123565</strain>
    </source>
</reference>
<keyword evidence="3" id="KW-1185">Reference proteome</keyword>
<organism evidence="2 3">
    <name type="scientific">Trichocladium antarcticum</name>
    <dbReference type="NCBI Taxonomy" id="1450529"/>
    <lineage>
        <taxon>Eukaryota</taxon>
        <taxon>Fungi</taxon>
        <taxon>Dikarya</taxon>
        <taxon>Ascomycota</taxon>
        <taxon>Pezizomycotina</taxon>
        <taxon>Sordariomycetes</taxon>
        <taxon>Sordariomycetidae</taxon>
        <taxon>Sordariales</taxon>
        <taxon>Chaetomiaceae</taxon>
        <taxon>Trichocladium</taxon>
    </lineage>
</organism>
<evidence type="ECO:0000256" key="1">
    <source>
        <dbReference type="SAM" id="MobiDB-lite"/>
    </source>
</evidence>
<evidence type="ECO:0000313" key="3">
    <source>
        <dbReference type="Proteomes" id="UP001304895"/>
    </source>
</evidence>
<accession>A0AAN6UKD8</accession>
<feature type="region of interest" description="Disordered" evidence="1">
    <location>
        <begin position="93"/>
        <end position="112"/>
    </location>
</feature>
<feature type="region of interest" description="Disordered" evidence="1">
    <location>
        <begin position="261"/>
        <end position="285"/>
    </location>
</feature>
<sequence length="339" mass="37999">MTGAVCGFADWKRGVGVRGSWLEVQRYALGSDISSVGYLAVSRVVSVEDRFSSFSPQYPARLDRSPSVHQRRGSLRLDYVSIQSDRRSLCSPTPVNRWQYPESPPNTPFRQHSRDVSITTGAFVYPPARPVSRVGYIQRINLMFDGLRIQIWVDCSWHLPQTLAVSPHGDTGAMVSHRVKLMVRVRDDQRQMMQHRCDWIPAPPAHVLEAAEARSEAALGLLRSSQSRPRRRRSSNKFVFLRRSQLVSPRLRSRARAGILPGAFSPPARSDGQNHGTAEPRTKNHTTHGPDWLLLICAAILGQLISRNKGVLVIVSSFLQFASLGCCRSTRLALWVDGR</sequence>
<proteinExistence type="predicted"/>
<gene>
    <name evidence="2" type="ORF">BT67DRAFT_317026</name>
</gene>
<protein>
    <submittedName>
        <fullName evidence="2">Uncharacterized protein</fullName>
    </submittedName>
</protein>
<dbReference type="EMBL" id="MU853409">
    <property type="protein sequence ID" value="KAK4134369.1"/>
    <property type="molecule type" value="Genomic_DNA"/>
</dbReference>
<comment type="caution">
    <text evidence="2">The sequence shown here is derived from an EMBL/GenBank/DDBJ whole genome shotgun (WGS) entry which is preliminary data.</text>
</comment>
<reference evidence="2" key="2">
    <citation type="submission" date="2023-05" db="EMBL/GenBank/DDBJ databases">
        <authorList>
            <consortium name="Lawrence Berkeley National Laboratory"/>
            <person name="Steindorff A."/>
            <person name="Hensen N."/>
            <person name="Bonometti L."/>
            <person name="Westerberg I."/>
            <person name="Brannstrom I.O."/>
            <person name="Guillou S."/>
            <person name="Cros-Aarteil S."/>
            <person name="Calhoun S."/>
            <person name="Haridas S."/>
            <person name="Kuo A."/>
            <person name="Mondo S."/>
            <person name="Pangilinan J."/>
            <person name="Riley R."/>
            <person name="Labutti K."/>
            <person name="Andreopoulos B."/>
            <person name="Lipzen A."/>
            <person name="Chen C."/>
            <person name="Yanf M."/>
            <person name="Daum C."/>
            <person name="Ng V."/>
            <person name="Clum A."/>
            <person name="Ohm R."/>
            <person name="Martin F."/>
            <person name="Silar P."/>
            <person name="Natvig D."/>
            <person name="Lalanne C."/>
            <person name="Gautier V."/>
            <person name="Ament-Velasquez S.L."/>
            <person name="Kruys A."/>
            <person name="Hutchinson M.I."/>
            <person name="Powell A.J."/>
            <person name="Barry K."/>
            <person name="Miller A.N."/>
            <person name="Grigoriev I.V."/>
            <person name="Debuchy R."/>
            <person name="Gladieux P."/>
            <person name="Thoren M.H."/>
            <person name="Johannesson H."/>
        </authorList>
    </citation>
    <scope>NUCLEOTIDE SEQUENCE</scope>
    <source>
        <strain evidence="2">CBS 123565</strain>
    </source>
</reference>
<evidence type="ECO:0000313" key="2">
    <source>
        <dbReference type="EMBL" id="KAK4134369.1"/>
    </source>
</evidence>
<dbReference type="Proteomes" id="UP001304895">
    <property type="component" value="Unassembled WGS sequence"/>
</dbReference>
<dbReference type="AlphaFoldDB" id="A0AAN6UKD8"/>